<evidence type="ECO:0000313" key="3">
    <source>
        <dbReference type="Proteomes" id="UP000018895"/>
    </source>
</evidence>
<dbReference type="STRING" id="1236971.JCM9152_1233"/>
<feature type="transmembrane region" description="Helical" evidence="1">
    <location>
        <begin position="70"/>
        <end position="90"/>
    </location>
</feature>
<dbReference type="Proteomes" id="UP000018895">
    <property type="component" value="Unassembled WGS sequence"/>
</dbReference>
<sequence>METVWRKSQFKSYFKLSLFIMMVISTCLVIWAGFTKKGEIIPFLLSVTLFLWISQVYIENKDANKKNMHRIIFVISLLSVVFGAFHIFVYR</sequence>
<evidence type="ECO:0000256" key="1">
    <source>
        <dbReference type="SAM" id="Phobius"/>
    </source>
</evidence>
<keyword evidence="1" id="KW-1133">Transmembrane helix</keyword>
<feature type="transmembrane region" description="Helical" evidence="1">
    <location>
        <begin position="40"/>
        <end position="58"/>
    </location>
</feature>
<keyword evidence="3" id="KW-1185">Reference proteome</keyword>
<gene>
    <name evidence="2" type="ORF">JCM9152_1233</name>
</gene>
<dbReference type="EMBL" id="BAUU01000007">
    <property type="protein sequence ID" value="GAE29847.1"/>
    <property type="molecule type" value="Genomic_DNA"/>
</dbReference>
<keyword evidence="1" id="KW-0812">Transmembrane</keyword>
<proteinExistence type="predicted"/>
<evidence type="ECO:0008006" key="4">
    <source>
        <dbReference type="Google" id="ProtNLM"/>
    </source>
</evidence>
<dbReference type="RefSeq" id="WP_035341854.1">
    <property type="nucleotide sequence ID" value="NZ_BAUU01000007.1"/>
</dbReference>
<accession>W4QD12</accession>
<dbReference type="AlphaFoldDB" id="W4QD12"/>
<keyword evidence="1" id="KW-0472">Membrane</keyword>
<comment type="caution">
    <text evidence="2">The sequence shown here is derived from an EMBL/GenBank/DDBJ whole genome shotgun (WGS) entry which is preliminary data.</text>
</comment>
<evidence type="ECO:0000313" key="2">
    <source>
        <dbReference type="EMBL" id="GAE29847.1"/>
    </source>
</evidence>
<feature type="transmembrane region" description="Helical" evidence="1">
    <location>
        <begin position="12"/>
        <end position="34"/>
    </location>
</feature>
<reference evidence="2" key="1">
    <citation type="journal article" date="2014" name="Genome Announc.">
        <title>Draft Genome Sequences of Three Alkaliphilic Bacillus Strains, Bacillus wakoensis JCM 9140T, Bacillus akibai JCM 9157T, and Bacillus hemicellulosilyticus JCM 9152T.</title>
        <authorList>
            <person name="Yuki M."/>
            <person name="Oshima K."/>
            <person name="Suda W."/>
            <person name="Oshida Y."/>
            <person name="Kitamura K."/>
            <person name="Iida T."/>
            <person name="Hattori M."/>
            <person name="Ohkuma M."/>
        </authorList>
    </citation>
    <scope>NUCLEOTIDE SEQUENCE [LARGE SCALE GENOMIC DNA]</scope>
    <source>
        <strain evidence="2">JCM 9152</strain>
    </source>
</reference>
<organism evidence="2 3">
    <name type="scientific">Halalkalibacter hemicellulosilyticusJCM 9152</name>
    <dbReference type="NCBI Taxonomy" id="1236971"/>
    <lineage>
        <taxon>Bacteria</taxon>
        <taxon>Bacillati</taxon>
        <taxon>Bacillota</taxon>
        <taxon>Bacilli</taxon>
        <taxon>Bacillales</taxon>
        <taxon>Bacillaceae</taxon>
        <taxon>Halalkalibacter</taxon>
    </lineage>
</organism>
<protein>
    <recommendedName>
        <fullName evidence="4">DUF3953 domain-containing protein</fullName>
    </recommendedName>
</protein>
<name>W4QD12_9BACI</name>
<dbReference type="OrthoDB" id="2937738at2"/>